<dbReference type="InterPro" id="IPR017907">
    <property type="entry name" value="Znf_RING_CS"/>
</dbReference>
<dbReference type="Gene3D" id="3.30.40.10">
    <property type="entry name" value="Zinc/RING finger domain, C3HC4 (zinc finger)"/>
    <property type="match status" value="1"/>
</dbReference>
<evidence type="ECO:0000256" key="1">
    <source>
        <dbReference type="ARBA" id="ARBA00022723"/>
    </source>
</evidence>
<evidence type="ECO:0000313" key="6">
    <source>
        <dbReference type="EMBL" id="CEG36396.1"/>
    </source>
</evidence>
<dbReference type="PROSITE" id="PS00518">
    <property type="entry name" value="ZF_RING_1"/>
    <property type="match status" value="1"/>
</dbReference>
<keyword evidence="1" id="KW-0479">Metal-binding</keyword>
<dbReference type="GO" id="GO:0008270">
    <property type="term" value="F:zinc ion binding"/>
    <property type="evidence" value="ECO:0007669"/>
    <property type="project" value="UniProtKB-KW"/>
</dbReference>
<dbReference type="AlphaFoldDB" id="A0A0P1A8B2"/>
<keyword evidence="3" id="KW-0862">Zinc</keyword>
<sequence>MADALPCLVCDEPLPADPTARCLTDCSHEFCLSCLCRVLATSKNHCPGCHALVKRVTQLQSQGHETPKPANIRFCNAVYTLNVSIWAVNDPAMTLASLFNLEHARLIHQGKVLKMGDVWPGSVVQLFGTPKGTLQTARTTSNYMTWLRHEWLQQAKYILCCPLTIVYDFIRSLFGNVEEQSRGQRGYQVQTTHNCFKVNNFITEFLKFQSS</sequence>
<dbReference type="PROSITE" id="PS50089">
    <property type="entry name" value="ZF_RING_2"/>
    <property type="match status" value="1"/>
</dbReference>
<keyword evidence="7" id="KW-1185">Reference proteome</keyword>
<dbReference type="InterPro" id="IPR001841">
    <property type="entry name" value="Znf_RING"/>
</dbReference>
<accession>A0A0P1A8B2</accession>
<organism evidence="6 7">
    <name type="scientific">Plasmopara halstedii</name>
    <name type="common">Downy mildew of sunflower</name>
    <dbReference type="NCBI Taxonomy" id="4781"/>
    <lineage>
        <taxon>Eukaryota</taxon>
        <taxon>Sar</taxon>
        <taxon>Stramenopiles</taxon>
        <taxon>Oomycota</taxon>
        <taxon>Peronosporomycetes</taxon>
        <taxon>Peronosporales</taxon>
        <taxon>Peronosporaceae</taxon>
        <taxon>Plasmopara</taxon>
    </lineage>
</organism>
<evidence type="ECO:0000313" key="7">
    <source>
        <dbReference type="Proteomes" id="UP000054928"/>
    </source>
</evidence>
<feature type="domain" description="RING-type" evidence="5">
    <location>
        <begin position="7"/>
        <end position="50"/>
    </location>
</feature>
<dbReference type="OMA" id="NRCPACH"/>
<reference evidence="7" key="1">
    <citation type="submission" date="2014-09" db="EMBL/GenBank/DDBJ databases">
        <authorList>
            <person name="Sharma Rahul"/>
            <person name="Thines Marco"/>
        </authorList>
    </citation>
    <scope>NUCLEOTIDE SEQUENCE [LARGE SCALE GENOMIC DNA]</scope>
</reference>
<dbReference type="Proteomes" id="UP000054928">
    <property type="component" value="Unassembled WGS sequence"/>
</dbReference>
<dbReference type="EMBL" id="CCYD01000201">
    <property type="protein sequence ID" value="CEG36396.1"/>
    <property type="molecule type" value="Genomic_DNA"/>
</dbReference>
<evidence type="ECO:0000256" key="2">
    <source>
        <dbReference type="ARBA" id="ARBA00022771"/>
    </source>
</evidence>
<name>A0A0P1A8B2_PLAHL</name>
<evidence type="ECO:0000259" key="5">
    <source>
        <dbReference type="PROSITE" id="PS50089"/>
    </source>
</evidence>
<dbReference type="SUPFAM" id="SSF57850">
    <property type="entry name" value="RING/U-box"/>
    <property type="match status" value="1"/>
</dbReference>
<evidence type="ECO:0000256" key="3">
    <source>
        <dbReference type="ARBA" id="ARBA00022833"/>
    </source>
</evidence>
<protein>
    <recommendedName>
        <fullName evidence="5">RING-type domain-containing protein</fullName>
    </recommendedName>
</protein>
<dbReference type="InterPro" id="IPR013083">
    <property type="entry name" value="Znf_RING/FYVE/PHD"/>
</dbReference>
<dbReference type="OrthoDB" id="6270329at2759"/>
<dbReference type="RefSeq" id="XP_024572765.1">
    <property type="nucleotide sequence ID" value="XM_024720346.1"/>
</dbReference>
<dbReference type="GeneID" id="36397551"/>
<proteinExistence type="predicted"/>
<keyword evidence="2 4" id="KW-0863">Zinc-finger</keyword>
<evidence type="ECO:0000256" key="4">
    <source>
        <dbReference type="PROSITE-ProRule" id="PRU00175"/>
    </source>
</evidence>